<proteinExistence type="predicted"/>
<evidence type="ECO:0000313" key="2">
    <source>
        <dbReference type="Proteomes" id="UP000179266"/>
    </source>
</evidence>
<gene>
    <name evidence="1" type="ORF">A2161_01935</name>
</gene>
<dbReference type="EMBL" id="MGDD01000119">
    <property type="protein sequence ID" value="OGL46657.1"/>
    <property type="molecule type" value="Genomic_DNA"/>
</dbReference>
<sequence length="83" mass="9901">MKSCKESIKLISESMDEKLPILQFILLRFHLLMCDLCSQYKKQMMFIRNTVQFYIRMTESSDIISHQLSQAARERIINTLKNQ</sequence>
<name>A0A1F7S0M7_9BACT</name>
<evidence type="ECO:0008006" key="3">
    <source>
        <dbReference type="Google" id="ProtNLM"/>
    </source>
</evidence>
<evidence type="ECO:0000313" key="1">
    <source>
        <dbReference type="EMBL" id="OGL46657.1"/>
    </source>
</evidence>
<dbReference type="Proteomes" id="UP000179266">
    <property type="component" value="Unassembled WGS sequence"/>
</dbReference>
<reference evidence="1 2" key="1">
    <citation type="journal article" date="2016" name="Nat. Commun.">
        <title>Thousands of microbial genomes shed light on interconnected biogeochemical processes in an aquifer system.</title>
        <authorList>
            <person name="Anantharaman K."/>
            <person name="Brown C.T."/>
            <person name="Hug L.A."/>
            <person name="Sharon I."/>
            <person name="Castelle C.J."/>
            <person name="Probst A.J."/>
            <person name="Thomas B.C."/>
            <person name="Singh A."/>
            <person name="Wilkins M.J."/>
            <person name="Karaoz U."/>
            <person name="Brodie E.L."/>
            <person name="Williams K.H."/>
            <person name="Hubbard S.S."/>
            <person name="Banfield J.F."/>
        </authorList>
    </citation>
    <scope>NUCLEOTIDE SEQUENCE [LARGE SCALE GENOMIC DNA]</scope>
</reference>
<dbReference type="AlphaFoldDB" id="A0A1F7S0M7"/>
<comment type="caution">
    <text evidence="1">The sequence shown here is derived from an EMBL/GenBank/DDBJ whole genome shotgun (WGS) entry which is preliminary data.</text>
</comment>
<organism evidence="1 2">
    <name type="scientific">Candidatus Schekmanbacteria bacterium RBG_13_48_7</name>
    <dbReference type="NCBI Taxonomy" id="1817878"/>
    <lineage>
        <taxon>Bacteria</taxon>
        <taxon>Candidatus Schekmaniibacteriota</taxon>
    </lineage>
</organism>
<protein>
    <recommendedName>
        <fullName evidence="3">Zinc-finger domain-containing protein</fullName>
    </recommendedName>
</protein>
<accession>A0A1F7S0M7</accession>